<dbReference type="PANTHER" id="PTHR37824">
    <property type="entry name" value="IRON-REGULATED SURFACE DETERMINANT PROTEIN C"/>
    <property type="match status" value="1"/>
</dbReference>
<reference evidence="11" key="1">
    <citation type="submission" date="2016-10" db="EMBL/GenBank/DDBJ databases">
        <authorList>
            <person name="Varghese N."/>
            <person name="Submissions S."/>
        </authorList>
    </citation>
    <scope>NUCLEOTIDE SEQUENCE [LARGE SCALE GENOMIC DNA]</scope>
    <source>
        <strain evidence="11">CGMCC 1.8946</strain>
    </source>
</reference>
<feature type="signal peptide" evidence="8">
    <location>
        <begin position="1"/>
        <end position="28"/>
    </location>
</feature>
<dbReference type="CDD" id="cd06920">
    <property type="entry name" value="NEAT"/>
    <property type="match status" value="1"/>
</dbReference>
<dbReference type="PANTHER" id="PTHR37824:SF1">
    <property type="entry name" value="IRON-REGULATED SURFACE DETERMINANT PROTEIN C"/>
    <property type="match status" value="1"/>
</dbReference>
<name>A0A1G4RHG3_9BACL</name>
<dbReference type="InterPro" id="IPR006635">
    <property type="entry name" value="NEAT_dom"/>
</dbReference>
<dbReference type="GO" id="GO:0015886">
    <property type="term" value="P:heme transport"/>
    <property type="evidence" value="ECO:0007669"/>
    <property type="project" value="InterPro"/>
</dbReference>
<dbReference type="InterPro" id="IPR037250">
    <property type="entry name" value="NEAT_dom_sf"/>
</dbReference>
<evidence type="ECO:0000313" key="11">
    <source>
        <dbReference type="Proteomes" id="UP000198601"/>
    </source>
</evidence>
<feature type="domain" description="NEAT" evidence="9">
    <location>
        <begin position="32"/>
        <end position="153"/>
    </location>
</feature>
<dbReference type="NCBIfam" id="TIGR03656">
    <property type="entry name" value="IsdC"/>
    <property type="match status" value="1"/>
</dbReference>
<dbReference type="Proteomes" id="UP000198601">
    <property type="component" value="Unassembled WGS sequence"/>
</dbReference>
<evidence type="ECO:0000256" key="3">
    <source>
        <dbReference type="ARBA" id="ARBA00022525"/>
    </source>
</evidence>
<keyword evidence="3" id="KW-0964">Secreted</keyword>
<evidence type="ECO:0000259" key="9">
    <source>
        <dbReference type="PROSITE" id="PS50978"/>
    </source>
</evidence>
<evidence type="ECO:0000256" key="2">
    <source>
        <dbReference type="ARBA" id="ARBA00022512"/>
    </source>
</evidence>
<keyword evidence="2" id="KW-0134">Cell wall</keyword>
<dbReference type="PROSITE" id="PS50978">
    <property type="entry name" value="NEAT"/>
    <property type="match status" value="1"/>
</dbReference>
<dbReference type="GO" id="GO:0009274">
    <property type="term" value="C:peptidoglycan-based cell wall"/>
    <property type="evidence" value="ECO:0007669"/>
    <property type="project" value="InterPro"/>
</dbReference>
<dbReference type="SUPFAM" id="SSF158911">
    <property type="entry name" value="NEAT domain-like"/>
    <property type="match status" value="1"/>
</dbReference>
<feature type="region of interest" description="Disordered" evidence="7">
    <location>
        <begin position="156"/>
        <end position="217"/>
    </location>
</feature>
<gene>
    <name evidence="10" type="ORF">SAMN04487970_101565</name>
</gene>
<accession>A0A1G4RHG3</accession>
<evidence type="ECO:0000256" key="4">
    <source>
        <dbReference type="ARBA" id="ARBA00022729"/>
    </source>
</evidence>
<dbReference type="NCBIfam" id="TIGR03063">
    <property type="entry name" value="srtB_target"/>
    <property type="match status" value="1"/>
</dbReference>
<evidence type="ECO:0000256" key="8">
    <source>
        <dbReference type="SAM" id="SignalP"/>
    </source>
</evidence>
<feature type="compositionally biased region" description="Low complexity" evidence="7">
    <location>
        <begin position="205"/>
        <end position="217"/>
    </location>
</feature>
<proteinExistence type="predicted"/>
<evidence type="ECO:0000256" key="1">
    <source>
        <dbReference type="ARBA" id="ARBA00004168"/>
    </source>
</evidence>
<dbReference type="EMBL" id="FMTT01000015">
    <property type="protein sequence ID" value="SCW55935.1"/>
    <property type="molecule type" value="Genomic_DNA"/>
</dbReference>
<dbReference type="AlphaFoldDB" id="A0A1G4RHG3"/>
<sequence>MKRSFALPSLFLTLAFILSLFFAPGAQAASDLADGTYTIDYTIVKAENDSASMANDYFEKPATLQVKKGKITAQIQMNHSKWITMFKVPDKGDFADAKVIKSDEKEDTRVVEFKLDDLSKPMLSKIHVTVESINYDHDYTIRFIFDTKKLKKVESAAKPASDKAGAPAAEKTGAGKDAKAGTTAPAASVKPEAKADAVKAEKSGTAPAASTKPVAAADVAKQPADKVMLPADNPQTGDQAPLAFFTALFFISACYLVRSLQNH</sequence>
<organism evidence="10 11">
    <name type="scientific">Paenibacillus tianmuensis</name>
    <dbReference type="NCBI Taxonomy" id="624147"/>
    <lineage>
        <taxon>Bacteria</taxon>
        <taxon>Bacillati</taxon>
        <taxon>Bacillota</taxon>
        <taxon>Bacilli</taxon>
        <taxon>Bacillales</taxon>
        <taxon>Paenibacillaceae</taxon>
        <taxon>Paenibacillus</taxon>
    </lineage>
</organism>
<dbReference type="SMART" id="SM00725">
    <property type="entry name" value="NEAT"/>
    <property type="match status" value="1"/>
</dbReference>
<dbReference type="GO" id="GO:0030492">
    <property type="term" value="F:hemoglobin binding"/>
    <property type="evidence" value="ECO:0007669"/>
    <property type="project" value="InterPro"/>
</dbReference>
<evidence type="ECO:0000256" key="6">
    <source>
        <dbReference type="ARBA" id="ARBA00023088"/>
    </source>
</evidence>
<dbReference type="InterPro" id="IPR019909">
    <property type="entry name" value="Haem_uptake_protein_IsdC"/>
</dbReference>
<feature type="compositionally biased region" description="Basic and acidic residues" evidence="7">
    <location>
        <begin position="191"/>
        <end position="202"/>
    </location>
</feature>
<dbReference type="STRING" id="624147.SAMN04487970_101565"/>
<dbReference type="Pfam" id="PF05031">
    <property type="entry name" value="NEAT"/>
    <property type="match status" value="1"/>
</dbReference>
<evidence type="ECO:0000256" key="5">
    <source>
        <dbReference type="ARBA" id="ARBA00023004"/>
    </source>
</evidence>
<evidence type="ECO:0000256" key="7">
    <source>
        <dbReference type="SAM" id="MobiDB-lite"/>
    </source>
</evidence>
<feature type="chain" id="PRO_5011763375" evidence="8">
    <location>
        <begin position="29"/>
        <end position="263"/>
    </location>
</feature>
<keyword evidence="4 8" id="KW-0732">Signal</keyword>
<protein>
    <submittedName>
        <fullName evidence="10">Heme uptake protein IsdC</fullName>
    </submittedName>
</protein>
<dbReference type="InterPro" id="IPR017502">
    <property type="entry name" value="Sortase_SrtB_target"/>
</dbReference>
<keyword evidence="6" id="KW-0572">Peptidoglycan-anchor</keyword>
<keyword evidence="11" id="KW-1185">Reference proteome</keyword>
<dbReference type="RefSeq" id="WP_090671708.1">
    <property type="nucleotide sequence ID" value="NZ_FMTT01000015.1"/>
</dbReference>
<dbReference type="OrthoDB" id="2413751at2"/>
<evidence type="ECO:0000313" key="10">
    <source>
        <dbReference type="EMBL" id="SCW55935.1"/>
    </source>
</evidence>
<dbReference type="InterPro" id="IPR050436">
    <property type="entry name" value="IsdA"/>
</dbReference>
<keyword evidence="5" id="KW-0408">Iron</keyword>
<dbReference type="Gene3D" id="2.60.40.1850">
    <property type="match status" value="1"/>
</dbReference>
<comment type="subcellular location">
    <subcellularLocation>
        <location evidence="1">Secreted</location>
        <location evidence="1">Cell wall</location>
        <topology evidence="1">Peptidoglycan-anchor</topology>
    </subcellularLocation>
</comment>